<organism evidence="4 5">
    <name type="scientific">Gomphillus americanus</name>
    <dbReference type="NCBI Taxonomy" id="1940652"/>
    <lineage>
        <taxon>Eukaryota</taxon>
        <taxon>Fungi</taxon>
        <taxon>Dikarya</taxon>
        <taxon>Ascomycota</taxon>
        <taxon>Pezizomycotina</taxon>
        <taxon>Lecanoromycetes</taxon>
        <taxon>OSLEUM clade</taxon>
        <taxon>Ostropomycetidae</taxon>
        <taxon>Ostropales</taxon>
        <taxon>Graphidaceae</taxon>
        <taxon>Gomphilloideae</taxon>
        <taxon>Gomphillus</taxon>
    </lineage>
</organism>
<comment type="caution">
    <text evidence="4">The sequence shown here is derived from an EMBL/GenBank/DDBJ whole genome shotgun (WGS) entry which is preliminary data.</text>
</comment>
<keyword evidence="2" id="KW-0472">Membrane</keyword>
<keyword evidence="2" id="KW-1133">Transmembrane helix</keyword>
<protein>
    <submittedName>
        <fullName evidence="4">Uncharacterized protein</fullName>
    </submittedName>
</protein>
<feature type="region of interest" description="Disordered" evidence="1">
    <location>
        <begin position="206"/>
        <end position="253"/>
    </location>
</feature>
<dbReference type="AlphaFoldDB" id="A0A8H3EHP8"/>
<dbReference type="OrthoDB" id="5409090at2759"/>
<keyword evidence="5" id="KW-1185">Reference proteome</keyword>
<dbReference type="Proteomes" id="UP000664169">
    <property type="component" value="Unassembled WGS sequence"/>
</dbReference>
<feature type="transmembrane region" description="Helical" evidence="2">
    <location>
        <begin position="284"/>
        <end position="303"/>
    </location>
</feature>
<evidence type="ECO:0000313" key="4">
    <source>
        <dbReference type="EMBL" id="CAF9905493.1"/>
    </source>
</evidence>
<gene>
    <name evidence="4" type="ORF">GOMPHAMPRED_003219</name>
</gene>
<keyword evidence="2" id="KW-0812">Transmembrane</keyword>
<feature type="signal peptide" evidence="3">
    <location>
        <begin position="1"/>
        <end position="17"/>
    </location>
</feature>
<dbReference type="EMBL" id="CAJPDQ010000002">
    <property type="protein sequence ID" value="CAF9905493.1"/>
    <property type="molecule type" value="Genomic_DNA"/>
</dbReference>
<keyword evidence="3" id="KW-0732">Signal</keyword>
<reference evidence="4" key="1">
    <citation type="submission" date="2021-03" db="EMBL/GenBank/DDBJ databases">
        <authorList>
            <person name="Tagirdzhanova G."/>
        </authorList>
    </citation>
    <scope>NUCLEOTIDE SEQUENCE</scope>
</reference>
<evidence type="ECO:0000256" key="1">
    <source>
        <dbReference type="SAM" id="MobiDB-lite"/>
    </source>
</evidence>
<evidence type="ECO:0000256" key="3">
    <source>
        <dbReference type="SAM" id="SignalP"/>
    </source>
</evidence>
<evidence type="ECO:0000313" key="5">
    <source>
        <dbReference type="Proteomes" id="UP000664169"/>
    </source>
</evidence>
<name>A0A8H3EHP8_9LECA</name>
<accession>A0A8H3EHP8</accession>
<sequence length="304" mass="29894">MHSSLAILPALAATVFAQGTALPDSVSASGVVVQTACYPCFIVANVGQVIWADYTQTATESAVVSQGTGRNGTVITTTLVQPAQAFSFDTTGLLSGTPVTGAYIPVSGTLLTISGATYTSPMAFNVFTAFTSFTQTANGDGSCVASPVTVSSLSTAIRIPITQGAADFGVSAAELEFINSIGGAACAAGGVSLTSTVIVPTTTSTTTVSTSGLARPSQLPDTTAASTSSAASTSASTSASSSASSSAASTSATSSTAGATTSIVLLTPTFTIIQGAGSTFHPRAFSASLVTALLIIPGIVAWLL</sequence>
<feature type="compositionally biased region" description="Low complexity" evidence="1">
    <location>
        <begin position="222"/>
        <end position="253"/>
    </location>
</feature>
<evidence type="ECO:0000256" key="2">
    <source>
        <dbReference type="SAM" id="Phobius"/>
    </source>
</evidence>
<proteinExistence type="predicted"/>
<feature type="chain" id="PRO_5034872688" evidence="3">
    <location>
        <begin position="18"/>
        <end position="304"/>
    </location>
</feature>